<proteinExistence type="predicted"/>
<keyword evidence="2" id="KW-1185">Reference proteome</keyword>
<accession>A0AAV3A7P9</accession>
<evidence type="ECO:0000313" key="2">
    <source>
        <dbReference type="Proteomes" id="UP001181693"/>
    </source>
</evidence>
<organism evidence="1 2">
    <name type="scientific">Pyxicephalus adspersus</name>
    <name type="common">African bullfrog</name>
    <dbReference type="NCBI Taxonomy" id="30357"/>
    <lineage>
        <taxon>Eukaryota</taxon>
        <taxon>Metazoa</taxon>
        <taxon>Chordata</taxon>
        <taxon>Craniata</taxon>
        <taxon>Vertebrata</taxon>
        <taxon>Euteleostomi</taxon>
        <taxon>Amphibia</taxon>
        <taxon>Batrachia</taxon>
        <taxon>Anura</taxon>
        <taxon>Neobatrachia</taxon>
        <taxon>Ranoidea</taxon>
        <taxon>Pyxicephalidae</taxon>
        <taxon>Pyxicephalinae</taxon>
        <taxon>Pyxicephalus</taxon>
    </lineage>
</organism>
<dbReference type="EMBL" id="DYDO01000004">
    <property type="protein sequence ID" value="DBA27209.1"/>
    <property type="molecule type" value="Genomic_DNA"/>
</dbReference>
<reference evidence="1" key="1">
    <citation type="thesis" date="2020" institute="ProQuest LLC" country="789 East Eisenhower Parkway, Ann Arbor, MI, USA">
        <title>Comparative Genomics and Chromosome Evolution.</title>
        <authorList>
            <person name="Mudd A.B."/>
        </authorList>
    </citation>
    <scope>NUCLEOTIDE SEQUENCE</scope>
    <source>
        <strain evidence="1">1538</strain>
        <tissue evidence="1">Blood</tissue>
    </source>
</reference>
<evidence type="ECO:0000313" key="1">
    <source>
        <dbReference type="EMBL" id="DBA27209.1"/>
    </source>
</evidence>
<sequence length="101" mass="11314">MARQLTLEQLCKISAWQEVFQFSARLEKLYGRYTAPTCNAIYAIHGKFLETGSVLDKPCRGKPASTTTDENAEFKEQVFKQSQGKSIQKAALELGINKSLI</sequence>
<name>A0AAV3A7P9_PYXAD</name>
<gene>
    <name evidence="1" type="ORF">GDO54_011375</name>
</gene>
<evidence type="ECO:0008006" key="3">
    <source>
        <dbReference type="Google" id="ProtNLM"/>
    </source>
</evidence>
<dbReference type="AlphaFoldDB" id="A0AAV3A7P9"/>
<comment type="caution">
    <text evidence="1">The sequence shown here is derived from an EMBL/GenBank/DDBJ whole genome shotgun (WGS) entry which is preliminary data.</text>
</comment>
<protein>
    <recommendedName>
        <fullName evidence="3">Transposase</fullName>
    </recommendedName>
</protein>
<dbReference type="Proteomes" id="UP001181693">
    <property type="component" value="Unassembled WGS sequence"/>
</dbReference>